<dbReference type="PATRIC" id="fig|362787.3.peg.625"/>
<keyword evidence="2" id="KW-0564">Palmitate</keyword>
<keyword evidence="2" id="KW-1134">Transmembrane beta strand</keyword>
<dbReference type="GO" id="GO:0015562">
    <property type="term" value="F:efflux transmembrane transporter activity"/>
    <property type="evidence" value="ECO:0007669"/>
    <property type="project" value="InterPro"/>
</dbReference>
<reference evidence="4 5" key="1">
    <citation type="journal article" date="2014" name="Mol. Biol. Evol.">
        <title>Massive expansion of Ubiquitination-related gene families within the Chlamydiae.</title>
        <authorList>
            <person name="Domman D."/>
            <person name="Collingro A."/>
            <person name="Lagkouvardos I."/>
            <person name="Gehre L."/>
            <person name="Weinmaier T."/>
            <person name="Rattei T."/>
            <person name="Subtil A."/>
            <person name="Horn M."/>
        </authorList>
    </citation>
    <scope>NUCLEOTIDE SEQUENCE [LARGE SCALE GENOMIC DNA]</scope>
    <source>
        <strain evidence="4 5">EI2</strain>
    </source>
</reference>
<comment type="caution">
    <text evidence="4">The sequence shown here is derived from an EMBL/GenBank/DDBJ whole genome shotgun (WGS) entry which is preliminary data.</text>
</comment>
<dbReference type="EMBL" id="JSAN01000038">
    <property type="protein sequence ID" value="KIC73088.1"/>
    <property type="molecule type" value="Genomic_DNA"/>
</dbReference>
<dbReference type="InterPro" id="IPR003423">
    <property type="entry name" value="OMP_efflux"/>
</dbReference>
<dbReference type="RefSeq" id="WP_039357084.1">
    <property type="nucleotide sequence ID" value="NZ_JSAN01000038.1"/>
</dbReference>
<name>A0A0C1HEC5_9BACT</name>
<evidence type="ECO:0000256" key="3">
    <source>
        <dbReference type="SAM" id="MobiDB-lite"/>
    </source>
</evidence>
<evidence type="ECO:0000313" key="4">
    <source>
        <dbReference type="EMBL" id="KIC73088.1"/>
    </source>
</evidence>
<keyword evidence="2" id="KW-0449">Lipoprotein</keyword>
<protein>
    <submittedName>
        <fullName evidence="4">Outer membrane protein OprM</fullName>
    </submittedName>
</protein>
<keyword evidence="2" id="KW-0732">Signal</keyword>
<keyword evidence="2" id="KW-0472">Membrane</keyword>
<comment type="similarity">
    <text evidence="1 2">Belongs to the outer membrane factor (OMF) (TC 1.B.17) family.</text>
</comment>
<dbReference type="SUPFAM" id="SSF56954">
    <property type="entry name" value="Outer membrane efflux proteins (OEP)"/>
    <property type="match status" value="1"/>
</dbReference>
<evidence type="ECO:0000256" key="1">
    <source>
        <dbReference type="ARBA" id="ARBA00007613"/>
    </source>
</evidence>
<dbReference type="GO" id="GO:0005886">
    <property type="term" value="C:plasma membrane"/>
    <property type="evidence" value="ECO:0007669"/>
    <property type="project" value="UniProtKB-SubCell"/>
</dbReference>
<accession>A0A0C1HEC5</accession>
<sequence length="494" mass="55009">MFRILVTSCLLLALSSCVLHPPYQQPCLEIPKKWRTPFEETSTAANSRWWEAFDDPILKKLIFESLENNKDLKLALARTAEFKARLGIVRSQFFPQISGVGLASRQRTPTELSGGETSSGFSSQGQPGLTPVGTNLIPSPYTNNYRVVAEAAYELDLWGRVYSSSEAALADLLGQVQARRALVLSIVSSVATSYIQMRQFDQQLIVSKQTVTSRKESYELAKLRFEGGLTSELEVMQAAAEVDEAIAEVFRLEVLIPQQENLISILIGHSPREIERGLNINEWPTPLAVPAGLPSELLEQRPDIIQAEQGLIAANARIGEARAQYFPSISLTGYFGSESLQLHHLFTSPTRAWQYAANLLQPIFTGGKISSGIDLAKAQKRIAYYNYQQTVLNAFKEVDNALIAHQKSRELLEVQKNSVVVLKDYLHLAKLQYDNGQTDYLNVLDAERKLFTAQLNLSQAEADVFLTLVNVYKVLGGGWVIDAENLSKEKQECL</sequence>
<dbReference type="PANTHER" id="PTHR30203">
    <property type="entry name" value="OUTER MEMBRANE CATION EFFLUX PROTEIN"/>
    <property type="match status" value="1"/>
</dbReference>
<dbReference type="Gene3D" id="1.20.1600.10">
    <property type="entry name" value="Outer membrane efflux proteins (OEP)"/>
    <property type="match status" value="1"/>
</dbReference>
<dbReference type="InterPro" id="IPR010131">
    <property type="entry name" value="MdtP/NodT-like"/>
</dbReference>
<organism evidence="4 5">
    <name type="scientific">Candidatus Protochlamydia amoebophila</name>
    <dbReference type="NCBI Taxonomy" id="362787"/>
    <lineage>
        <taxon>Bacteria</taxon>
        <taxon>Pseudomonadati</taxon>
        <taxon>Chlamydiota</taxon>
        <taxon>Chlamydiia</taxon>
        <taxon>Parachlamydiales</taxon>
        <taxon>Parachlamydiaceae</taxon>
        <taxon>Candidatus Protochlamydia</taxon>
    </lineage>
</organism>
<gene>
    <name evidence="4" type="primary">oprM</name>
    <name evidence="4" type="ORF">DB44_BP00190</name>
</gene>
<dbReference type="PROSITE" id="PS51257">
    <property type="entry name" value="PROKAR_LIPOPROTEIN"/>
    <property type="match status" value="1"/>
</dbReference>
<dbReference type="Gene3D" id="2.20.200.10">
    <property type="entry name" value="Outer membrane efflux proteins (OEP)"/>
    <property type="match status" value="1"/>
</dbReference>
<proteinExistence type="inferred from homology"/>
<feature type="region of interest" description="Disordered" evidence="3">
    <location>
        <begin position="105"/>
        <end position="134"/>
    </location>
</feature>
<feature type="chain" id="PRO_5001434380" evidence="2">
    <location>
        <begin position="21"/>
        <end position="494"/>
    </location>
</feature>
<comment type="subcellular location">
    <subcellularLocation>
        <location evidence="2">Cell membrane</location>
        <topology evidence="2">Lipid-anchor</topology>
    </subcellularLocation>
</comment>
<feature type="signal peptide" evidence="2">
    <location>
        <begin position="1"/>
        <end position="20"/>
    </location>
</feature>
<dbReference type="Pfam" id="PF02321">
    <property type="entry name" value="OEP"/>
    <property type="match status" value="2"/>
</dbReference>
<dbReference type="PANTHER" id="PTHR30203:SF30">
    <property type="entry name" value="OUTER MEMBRANE PROTEIN-RELATED"/>
    <property type="match status" value="1"/>
</dbReference>
<dbReference type="AlphaFoldDB" id="A0A0C1HEC5"/>
<keyword evidence="2" id="KW-0812">Transmembrane</keyword>
<evidence type="ECO:0000256" key="2">
    <source>
        <dbReference type="RuleBase" id="RU362097"/>
    </source>
</evidence>
<evidence type="ECO:0000313" key="5">
    <source>
        <dbReference type="Proteomes" id="UP000031465"/>
    </source>
</evidence>
<dbReference type="Proteomes" id="UP000031465">
    <property type="component" value="Unassembled WGS sequence"/>
</dbReference>
<dbReference type="NCBIfam" id="TIGR01845">
    <property type="entry name" value="outer_NodT"/>
    <property type="match status" value="1"/>
</dbReference>